<dbReference type="InterPro" id="IPR000719">
    <property type="entry name" value="Prot_kinase_dom"/>
</dbReference>
<dbReference type="Proteomes" id="UP001470230">
    <property type="component" value="Unassembled WGS sequence"/>
</dbReference>
<dbReference type="Pfam" id="PF00069">
    <property type="entry name" value="Pkinase"/>
    <property type="match status" value="1"/>
</dbReference>
<dbReference type="SMART" id="SM00220">
    <property type="entry name" value="S_TKc"/>
    <property type="match status" value="1"/>
</dbReference>
<dbReference type="PROSITE" id="PS00108">
    <property type="entry name" value="PROTEIN_KINASE_ST"/>
    <property type="match status" value="1"/>
</dbReference>
<gene>
    <name evidence="2" type="ORF">M9Y10_031565</name>
</gene>
<dbReference type="EMBL" id="JAPFFF010000050">
    <property type="protein sequence ID" value="KAK8839853.1"/>
    <property type="molecule type" value="Genomic_DNA"/>
</dbReference>
<dbReference type="PANTHER" id="PTHR24362">
    <property type="entry name" value="SERINE/THREONINE-PROTEIN KINASE NEK"/>
    <property type="match status" value="1"/>
</dbReference>
<dbReference type="PROSITE" id="PS50011">
    <property type="entry name" value="PROTEIN_KINASE_DOM"/>
    <property type="match status" value="1"/>
</dbReference>
<comment type="caution">
    <text evidence="2">The sequence shown here is derived from an EMBL/GenBank/DDBJ whole genome shotgun (WGS) entry which is preliminary data.</text>
</comment>
<evidence type="ECO:0000313" key="2">
    <source>
        <dbReference type="EMBL" id="KAK8839853.1"/>
    </source>
</evidence>
<proteinExistence type="predicted"/>
<reference evidence="2 3" key="1">
    <citation type="submission" date="2024-04" db="EMBL/GenBank/DDBJ databases">
        <title>Tritrichomonas musculus Genome.</title>
        <authorList>
            <person name="Alves-Ferreira E."/>
            <person name="Grigg M."/>
            <person name="Lorenzi H."/>
            <person name="Galac M."/>
        </authorList>
    </citation>
    <scope>NUCLEOTIDE SEQUENCE [LARGE SCALE GENOMIC DNA]</scope>
    <source>
        <strain evidence="2 3">EAF2021</strain>
    </source>
</reference>
<dbReference type="Gene3D" id="1.10.510.10">
    <property type="entry name" value="Transferase(Phosphotransferase) domain 1"/>
    <property type="match status" value="1"/>
</dbReference>
<dbReference type="InterPro" id="IPR008271">
    <property type="entry name" value="Ser/Thr_kinase_AS"/>
</dbReference>
<name>A0ABR2H1W7_9EUKA</name>
<dbReference type="InterPro" id="IPR011009">
    <property type="entry name" value="Kinase-like_dom_sf"/>
</dbReference>
<evidence type="ECO:0000259" key="1">
    <source>
        <dbReference type="PROSITE" id="PS50011"/>
    </source>
</evidence>
<protein>
    <recommendedName>
        <fullName evidence="1">Protein kinase domain-containing protein</fullName>
    </recommendedName>
</protein>
<keyword evidence="3" id="KW-1185">Reference proteome</keyword>
<sequence length="310" mass="35720">MIQSNTQDGYPIEIPLRFHSYKIINYLGCGSTCAVFLIEDVNTQKQLSAKVISKKDVEERKIANSVKNEVRMLKEINHPNIIKIHDFFEIKNESEEEYYVIIMDYCKNGDLLNYVINTGFKDDSQKKKIIKKFLETIKYLHDNKISHGDIKSENILLDENFSPILCDFGFCKNTQFAGDDSKNGTLYYAAPELFGKGQFDTMKTDIYAIGITLYSMSALQFPYIEDDQDSIVQQITSGKLTLTGNIDNQLRNIVEKCTCLNPENRPSVEDLLRDDYFNTDDSYLSKDNNYSQRKITSHKNIDLPLPFLEI</sequence>
<dbReference type="SUPFAM" id="SSF56112">
    <property type="entry name" value="Protein kinase-like (PK-like)"/>
    <property type="match status" value="1"/>
</dbReference>
<accession>A0ABR2H1W7</accession>
<feature type="domain" description="Protein kinase" evidence="1">
    <location>
        <begin position="21"/>
        <end position="277"/>
    </location>
</feature>
<evidence type="ECO:0000313" key="3">
    <source>
        <dbReference type="Proteomes" id="UP001470230"/>
    </source>
</evidence>
<organism evidence="2 3">
    <name type="scientific">Tritrichomonas musculus</name>
    <dbReference type="NCBI Taxonomy" id="1915356"/>
    <lineage>
        <taxon>Eukaryota</taxon>
        <taxon>Metamonada</taxon>
        <taxon>Parabasalia</taxon>
        <taxon>Tritrichomonadida</taxon>
        <taxon>Tritrichomonadidae</taxon>
        <taxon>Tritrichomonas</taxon>
    </lineage>
</organism>
<dbReference type="PANTHER" id="PTHR24362:SF309">
    <property type="entry name" value="PROTEIN KINASE DOMAIN-CONTAINING PROTEIN"/>
    <property type="match status" value="1"/>
</dbReference>